<evidence type="ECO:0000256" key="1">
    <source>
        <dbReference type="ARBA" id="ARBA00004907"/>
    </source>
</evidence>
<evidence type="ECO:0000313" key="9">
    <source>
        <dbReference type="EMBL" id="VAW19123.1"/>
    </source>
</evidence>
<reference evidence="9" key="1">
    <citation type="submission" date="2018-06" db="EMBL/GenBank/DDBJ databases">
        <authorList>
            <person name="Zhirakovskaya E."/>
        </authorList>
    </citation>
    <scope>NUCLEOTIDE SEQUENCE</scope>
</reference>
<dbReference type="PANTHER" id="PTHR43285">
    <property type="entry name" value="ANTHRANILATE PHOSPHORIBOSYLTRANSFERASE"/>
    <property type="match status" value="1"/>
</dbReference>
<keyword evidence="7" id="KW-0057">Aromatic amino acid biosynthesis</keyword>
<dbReference type="FunFam" id="3.40.1030.10:FF:000002">
    <property type="entry name" value="Anthranilate phosphoribosyltransferase"/>
    <property type="match status" value="1"/>
</dbReference>
<dbReference type="EMBL" id="UOEN01000450">
    <property type="protein sequence ID" value="VAW19123.1"/>
    <property type="molecule type" value="Genomic_DNA"/>
</dbReference>
<dbReference type="EC" id="2.4.2.18" evidence="2"/>
<keyword evidence="3" id="KW-0028">Amino-acid biosynthesis</keyword>
<keyword evidence="6" id="KW-0822">Tryptophan biosynthesis</keyword>
<keyword evidence="5 9" id="KW-0808">Transferase</keyword>
<proteinExistence type="predicted"/>
<dbReference type="Pfam" id="PF00591">
    <property type="entry name" value="Glycos_transf_3"/>
    <property type="match status" value="1"/>
</dbReference>
<feature type="non-terminal residue" evidence="9">
    <location>
        <position position="1"/>
    </location>
</feature>
<name>A0A3B0TSF3_9ZZZZ</name>
<dbReference type="Gene3D" id="3.40.1030.10">
    <property type="entry name" value="Nucleoside phosphorylase/phosphoribosyltransferase catalytic domain"/>
    <property type="match status" value="1"/>
</dbReference>
<dbReference type="InterPro" id="IPR005940">
    <property type="entry name" value="Anthranilate_Pribosyl_Tfrase"/>
</dbReference>
<dbReference type="GO" id="GO:0005829">
    <property type="term" value="C:cytosol"/>
    <property type="evidence" value="ECO:0007669"/>
    <property type="project" value="TreeGrafter"/>
</dbReference>
<organism evidence="9">
    <name type="scientific">hydrothermal vent metagenome</name>
    <dbReference type="NCBI Taxonomy" id="652676"/>
    <lineage>
        <taxon>unclassified sequences</taxon>
        <taxon>metagenomes</taxon>
        <taxon>ecological metagenomes</taxon>
    </lineage>
</organism>
<evidence type="ECO:0000256" key="4">
    <source>
        <dbReference type="ARBA" id="ARBA00022676"/>
    </source>
</evidence>
<protein>
    <recommendedName>
        <fullName evidence="2">anthranilate phosphoribosyltransferase</fullName>
        <ecNumber evidence="2">2.4.2.18</ecNumber>
    </recommendedName>
</protein>
<accession>A0A3B0TSF3</accession>
<gene>
    <name evidence="9" type="ORF">MNBD_BACTEROID05-856</name>
</gene>
<evidence type="ECO:0000256" key="3">
    <source>
        <dbReference type="ARBA" id="ARBA00022605"/>
    </source>
</evidence>
<evidence type="ECO:0000256" key="6">
    <source>
        <dbReference type="ARBA" id="ARBA00022822"/>
    </source>
</evidence>
<comment type="pathway">
    <text evidence="1">Amino-acid biosynthesis; L-tryptophan biosynthesis; L-tryptophan from chorismate: step 2/5.</text>
</comment>
<dbReference type="AlphaFoldDB" id="A0A3B0TSF3"/>
<keyword evidence="4 9" id="KW-0328">Glycosyltransferase</keyword>
<feature type="domain" description="Glycosyl transferase family 3" evidence="8">
    <location>
        <begin position="1"/>
        <end position="248"/>
    </location>
</feature>
<evidence type="ECO:0000259" key="8">
    <source>
        <dbReference type="Pfam" id="PF00591"/>
    </source>
</evidence>
<dbReference type="GO" id="GO:0000162">
    <property type="term" value="P:L-tryptophan biosynthetic process"/>
    <property type="evidence" value="ECO:0007669"/>
    <property type="project" value="UniProtKB-KW"/>
</dbReference>
<evidence type="ECO:0000256" key="5">
    <source>
        <dbReference type="ARBA" id="ARBA00022679"/>
    </source>
</evidence>
<dbReference type="GO" id="GO:0004048">
    <property type="term" value="F:anthranilate phosphoribosyltransferase activity"/>
    <property type="evidence" value="ECO:0007669"/>
    <property type="project" value="UniProtKB-EC"/>
</dbReference>
<dbReference type="PANTHER" id="PTHR43285:SF2">
    <property type="entry name" value="ANTHRANILATE PHOSPHORIBOSYLTRANSFERASE"/>
    <property type="match status" value="1"/>
</dbReference>
<evidence type="ECO:0000256" key="7">
    <source>
        <dbReference type="ARBA" id="ARBA00023141"/>
    </source>
</evidence>
<evidence type="ECO:0000256" key="2">
    <source>
        <dbReference type="ARBA" id="ARBA00011948"/>
    </source>
</evidence>
<sequence length="261" mass="27817">DTCGTGGDKKNTFNISTVVALVVAGCDVAVAKHGNRSVSSKCGSADILEALGVNLMLKQEHLSKCIDDVGIAFLFAQSLHPAMKNVVAARKQIGVETIFNILGPLTNPAKATHQMMGVYSRDLVEPMAHVLKNLGLKRAIVVHGADGLDEITTTDKTYISQYKNGEIRSYDIGCEELDIPVAKESDLLGGTLEENVKIVVDILGGQLSPKRDVVVLNAAYALFAAEKVDDIAKGVELAKGSLDSGRALAKLEDLKKFTNNI</sequence>
<dbReference type="InterPro" id="IPR000312">
    <property type="entry name" value="Glycosyl_Trfase_fam3"/>
</dbReference>
<dbReference type="InterPro" id="IPR035902">
    <property type="entry name" value="Nuc_phospho_transferase"/>
</dbReference>
<dbReference type="SUPFAM" id="SSF52418">
    <property type="entry name" value="Nucleoside phosphorylase/phosphoribosyltransferase catalytic domain"/>
    <property type="match status" value="1"/>
</dbReference>
<dbReference type="NCBIfam" id="TIGR01245">
    <property type="entry name" value="trpD"/>
    <property type="match status" value="1"/>
</dbReference>